<dbReference type="EMBL" id="KN824307">
    <property type="protein sequence ID" value="KIM26243.1"/>
    <property type="molecule type" value="Genomic_DNA"/>
</dbReference>
<evidence type="ECO:0000313" key="2">
    <source>
        <dbReference type="EMBL" id="KIM26243.1"/>
    </source>
</evidence>
<dbReference type="Pfam" id="PF13374">
    <property type="entry name" value="TPR_10"/>
    <property type="match status" value="1"/>
</dbReference>
<keyword evidence="3" id="KW-1185">Reference proteome</keyword>
<feature type="domain" description="CHAT" evidence="1">
    <location>
        <begin position="559"/>
        <end position="833"/>
    </location>
</feature>
<protein>
    <recommendedName>
        <fullName evidence="1">CHAT domain-containing protein</fullName>
    </recommendedName>
</protein>
<sequence>MPSLSLNYVSSAYNLLNAIKLAPMGHPIRPLLMKSLGDVLLDRFRSFGEVDDCDGAVSSYQTAVDLTSNDHPSKLSVLIGLGDALLERFEETSELSDCEISIRMYSSAIESMPTGHPDMHFVLSKLADAFWARFHENKEIEDCSKAIQIYEDVLVLLPMGHVHRPSALNDLAMSFQSRFEHEESLSDLEKAILYRQAAIELTRDGNPDKPIMLNSLGDAFSSKYGVTHDSADYEAAISKYGAAVGLAPNDDPERPSMLNDLAMSLLDRFERSNDRIDYLERAALEYSNSAQSTIGPYPIRFFAATSWARCEAQLSNPSSSLTAYSRALYLLPRVAWKGKPMGDRYNELARMGILVREAVAAAISAGKLELALEWLEQGRSIVWRQVLQLRTPLDELQALYPELAKALKRISNGLEKNAGYTSSSNIDELIGMEERGRKYRDLTREWEQTVDQVRSKPEFENFLRPRTLAKLSSALRDGPIVVLNVHQNRCDALIFVKNTTSESPTVLHVPLDGLLQHVGQLHHDINRLASTFRTQRSPERASIRVREREDDESRMKSILAVLWECVAQPVLKKLELPARPKKLPRIWWCATGALAFLPIHAAGLYDTDTVGSKLSDYVVSSYTPTVTALLERSNAVKDQNFGLLAVLQPSTPNAEPLPNTEEEWARIQKHIGVLPAISLVGLEGTVTKVLQAMKSSSWLHLACHGVQNVHKSAFLLEDGPLELSEIVKEDFPNAEFAFLSACQTSAGDKKLSEEAVHLAAGMLLSGYRSVVATMWSIRDQDAPFVADVVYAHLLKDGQPDYSRAASALHDAVQKLSQQPGVSLLSWVPFIHMGH</sequence>
<gene>
    <name evidence="2" type="ORF">M408DRAFT_72881</name>
</gene>
<dbReference type="InterPro" id="IPR024983">
    <property type="entry name" value="CHAT_dom"/>
</dbReference>
<dbReference type="SUPFAM" id="SSF48452">
    <property type="entry name" value="TPR-like"/>
    <property type="match status" value="2"/>
</dbReference>
<dbReference type="Proteomes" id="UP000054097">
    <property type="component" value="Unassembled WGS sequence"/>
</dbReference>
<reference evidence="2 3" key="1">
    <citation type="submission" date="2014-04" db="EMBL/GenBank/DDBJ databases">
        <authorList>
            <consortium name="DOE Joint Genome Institute"/>
            <person name="Kuo A."/>
            <person name="Zuccaro A."/>
            <person name="Kohler A."/>
            <person name="Nagy L.G."/>
            <person name="Floudas D."/>
            <person name="Copeland A."/>
            <person name="Barry K.W."/>
            <person name="Cichocki N."/>
            <person name="Veneault-Fourrey C."/>
            <person name="LaButti K."/>
            <person name="Lindquist E.A."/>
            <person name="Lipzen A."/>
            <person name="Lundell T."/>
            <person name="Morin E."/>
            <person name="Murat C."/>
            <person name="Sun H."/>
            <person name="Tunlid A."/>
            <person name="Henrissat B."/>
            <person name="Grigoriev I.V."/>
            <person name="Hibbett D.S."/>
            <person name="Martin F."/>
            <person name="Nordberg H.P."/>
            <person name="Cantor M.N."/>
            <person name="Hua S.X."/>
        </authorList>
    </citation>
    <scope>NUCLEOTIDE SEQUENCE [LARGE SCALE GENOMIC DNA]</scope>
    <source>
        <strain evidence="2 3">MAFF 305830</strain>
    </source>
</reference>
<dbReference type="Pfam" id="PF12770">
    <property type="entry name" value="CHAT"/>
    <property type="match status" value="1"/>
</dbReference>
<dbReference type="PANTHER" id="PTHR19959">
    <property type="entry name" value="KINESIN LIGHT CHAIN"/>
    <property type="match status" value="1"/>
</dbReference>
<proteinExistence type="predicted"/>
<dbReference type="STRING" id="933852.A0A0C2WIN6"/>
<organism evidence="2 3">
    <name type="scientific">Serendipita vermifera MAFF 305830</name>
    <dbReference type="NCBI Taxonomy" id="933852"/>
    <lineage>
        <taxon>Eukaryota</taxon>
        <taxon>Fungi</taxon>
        <taxon>Dikarya</taxon>
        <taxon>Basidiomycota</taxon>
        <taxon>Agaricomycotina</taxon>
        <taxon>Agaricomycetes</taxon>
        <taxon>Sebacinales</taxon>
        <taxon>Serendipitaceae</taxon>
        <taxon>Serendipita</taxon>
    </lineage>
</organism>
<reference evidence="3" key="2">
    <citation type="submission" date="2015-01" db="EMBL/GenBank/DDBJ databases">
        <title>Evolutionary Origins and Diversification of the Mycorrhizal Mutualists.</title>
        <authorList>
            <consortium name="DOE Joint Genome Institute"/>
            <consortium name="Mycorrhizal Genomics Consortium"/>
            <person name="Kohler A."/>
            <person name="Kuo A."/>
            <person name="Nagy L.G."/>
            <person name="Floudas D."/>
            <person name="Copeland A."/>
            <person name="Barry K.W."/>
            <person name="Cichocki N."/>
            <person name="Veneault-Fourrey C."/>
            <person name="LaButti K."/>
            <person name="Lindquist E.A."/>
            <person name="Lipzen A."/>
            <person name="Lundell T."/>
            <person name="Morin E."/>
            <person name="Murat C."/>
            <person name="Riley R."/>
            <person name="Ohm R."/>
            <person name="Sun H."/>
            <person name="Tunlid A."/>
            <person name="Henrissat B."/>
            <person name="Grigoriev I.V."/>
            <person name="Hibbett D.S."/>
            <person name="Martin F."/>
        </authorList>
    </citation>
    <scope>NUCLEOTIDE SEQUENCE [LARGE SCALE GENOMIC DNA]</scope>
    <source>
        <strain evidence="3">MAFF 305830</strain>
    </source>
</reference>
<dbReference type="InterPro" id="IPR011990">
    <property type="entry name" value="TPR-like_helical_dom_sf"/>
</dbReference>
<dbReference type="AlphaFoldDB" id="A0A0C2WIN6"/>
<dbReference type="OrthoDB" id="9991317at2759"/>
<accession>A0A0C2WIN6</accession>
<evidence type="ECO:0000259" key="1">
    <source>
        <dbReference type="Pfam" id="PF12770"/>
    </source>
</evidence>
<dbReference type="Gene3D" id="1.25.40.10">
    <property type="entry name" value="Tetratricopeptide repeat domain"/>
    <property type="match status" value="1"/>
</dbReference>
<evidence type="ECO:0000313" key="3">
    <source>
        <dbReference type="Proteomes" id="UP000054097"/>
    </source>
</evidence>
<dbReference type="PANTHER" id="PTHR19959:SF119">
    <property type="entry name" value="FUNGAL LIPASE-LIKE DOMAIN-CONTAINING PROTEIN"/>
    <property type="match status" value="1"/>
</dbReference>
<name>A0A0C2WIN6_SERVB</name>
<dbReference type="HOGENOM" id="CLU_001305_0_1_1"/>